<feature type="compositionally biased region" description="Low complexity" evidence="4">
    <location>
        <begin position="226"/>
        <end position="239"/>
    </location>
</feature>
<evidence type="ECO:0000256" key="2">
    <source>
        <dbReference type="ARBA" id="ARBA00022801"/>
    </source>
</evidence>
<feature type="region of interest" description="Disordered" evidence="4">
    <location>
        <begin position="1"/>
        <end position="247"/>
    </location>
</feature>
<feature type="compositionally biased region" description="Basic and acidic residues" evidence="4">
    <location>
        <begin position="609"/>
        <end position="618"/>
    </location>
</feature>
<dbReference type="InterPro" id="IPR003607">
    <property type="entry name" value="HD/PDEase_dom"/>
</dbReference>
<evidence type="ECO:0000259" key="5">
    <source>
        <dbReference type="PROSITE" id="PS51845"/>
    </source>
</evidence>
<accession>A0A1Y1UNK5</accession>
<dbReference type="GO" id="GO:0046872">
    <property type="term" value="F:metal ion binding"/>
    <property type="evidence" value="ECO:0007669"/>
    <property type="project" value="UniProtKB-KW"/>
</dbReference>
<feature type="compositionally biased region" description="Polar residues" evidence="4">
    <location>
        <begin position="80"/>
        <end position="108"/>
    </location>
</feature>
<feature type="region of interest" description="Disordered" evidence="4">
    <location>
        <begin position="1187"/>
        <end position="1208"/>
    </location>
</feature>
<feature type="region of interest" description="Disordered" evidence="4">
    <location>
        <begin position="527"/>
        <end position="618"/>
    </location>
</feature>
<dbReference type="InterPro" id="IPR002073">
    <property type="entry name" value="PDEase_catalytic_dom"/>
</dbReference>
<dbReference type="PANTHER" id="PTHR11347">
    <property type="entry name" value="CYCLIC NUCLEOTIDE PHOSPHODIESTERASE"/>
    <property type="match status" value="1"/>
</dbReference>
<evidence type="ECO:0000256" key="3">
    <source>
        <dbReference type="RuleBase" id="RU363067"/>
    </source>
</evidence>
<evidence type="ECO:0000313" key="6">
    <source>
        <dbReference type="EMBL" id="ORX39638.1"/>
    </source>
</evidence>
<comment type="similarity">
    <text evidence="3">Belongs to the cyclic nucleotide phosphodiesterase family.</text>
</comment>
<dbReference type="EMBL" id="NBSH01000002">
    <property type="protein sequence ID" value="ORX39638.1"/>
    <property type="molecule type" value="Genomic_DNA"/>
</dbReference>
<dbReference type="EC" id="3.1.4.-" evidence="3"/>
<dbReference type="InterPro" id="IPR036971">
    <property type="entry name" value="PDEase_catalytic_dom_sf"/>
</dbReference>
<dbReference type="RefSeq" id="XP_021873423.1">
    <property type="nucleotide sequence ID" value="XM_022014596.1"/>
</dbReference>
<feature type="compositionally biased region" description="Low complexity" evidence="4">
    <location>
        <begin position="53"/>
        <end position="67"/>
    </location>
</feature>
<evidence type="ECO:0000256" key="1">
    <source>
        <dbReference type="ARBA" id="ARBA00022723"/>
    </source>
</evidence>
<dbReference type="PROSITE" id="PS51845">
    <property type="entry name" value="PDEASE_I_2"/>
    <property type="match status" value="1"/>
</dbReference>
<dbReference type="GO" id="GO:0007165">
    <property type="term" value="P:signal transduction"/>
    <property type="evidence" value="ECO:0007669"/>
    <property type="project" value="InterPro"/>
</dbReference>
<dbReference type="GeneID" id="33556404"/>
<protein>
    <recommendedName>
        <fullName evidence="3">Phosphodiesterase</fullName>
        <ecNumber evidence="3">3.1.4.-</ecNumber>
    </recommendedName>
</protein>
<feature type="region of interest" description="Disordered" evidence="4">
    <location>
        <begin position="1218"/>
        <end position="1237"/>
    </location>
</feature>
<evidence type="ECO:0000313" key="7">
    <source>
        <dbReference type="Proteomes" id="UP000193218"/>
    </source>
</evidence>
<feature type="compositionally biased region" description="Low complexity" evidence="4">
    <location>
        <begin position="109"/>
        <end position="122"/>
    </location>
</feature>
<sequence length="1237" mass="133337">MTSPSSTRHSSISPSPSPTPSQHTSSSSTNQSSTTISILVVLPTPESIQQHTSVSSSSSCELNNNSSTGPSVPSAPIPSPLTSRQSASRVPTLKNTATTLLESHTNDPSAGSGRAVNGSSNSSGGGAGGGGITDVVNAGRRLSLAPGLGGGGPHRYRPTTSHQPSPRIEPNSDFFEPRSEGNTPFLGGNPNGSMTSHPPTPIVHESPDVVPVPAFGSRSGGPAAHGSNGISHGSGPGSSSRRRPMTAAAPTIVNRSSLVVPSAVLGGPGRMGGAGKTRQGWEGDQIVEVLRASSQEVTVVRNISQVSCILTPSSGGIPTYSTFSTQTLTAARSSSVTPVILVPLCDQPTLPSLSLLLQQGTTPSAVCFQQDLLERARQAEQTWLPTALNRVQAAIRIRDEVNRLNVDPNRKKPSNTDTPIILAYSANPALSHQTIAACVSAGCSGVLKPPYDFQTARMVRRMVRAAKEGRISSVVGLPNRTGDLSSPTGDDEDDPISRVILPPTALSMGGEHAGEIVLSGLIRHNSLRNSGATPHDSRNGSPLSNSRNANQQIPPRKNSLGRPSPLDPKNKRDSQSNIRSTLSTSNSSKSIATPTSTAAHSHSLSDNLARPHDGRRRSVDVSGLEFALRRAQKAFEQNKRPPSKARSRFSASKPLPTIFTPDDEGPLGEKMDMDEPESGIVSTLAVDPPETKETELAELLSSMYLQTQMAIRVQVGDDDYARLSEPLSPDRRRALVDAVASWNFKPHGLSDGDLYRVACLLFEVVVHSEALVGLDLKRDQINRFLFAIRAIYHAPNPYHNYIHAIDVLQATYIYLVQLELVPPFEHIRSWTPSTPAWKRPPIRSDLRPGSLRAREVIRPQDVLAIMIAAVGHDIGHPGLSNAFMKNAQTPLCVVYDDKSVLENMHCVLVVQLLRKHGFGFLLDPRHASEGTYPNPHRAALDARSFKRVLYSAILATDMSLHFTWVQGFQELRTTLEHRAWAGLEADPSRDEEERIILAQSFLKCADISNPTRPIDVSEYWSSALLREWAIQASLEVDLELPVSVIASADVALQAKGQIGFIDLFTQPLFDTVAELLPEFRRYAKWCSENRYVWEQRLDDARAQDPVLVQPLLYDASQNKRFATLFPMSLPTTLVSQMQSAIGSSDSATDLLSALSVRPPEAPIFSKNPQSELAARAMRAVYHSDLSSRPAAPGRVASFGRGTPGPGSVLEMETYLEGRRSSNPDILPSHLNEGVRTS</sequence>
<feature type="region of interest" description="Disordered" evidence="4">
    <location>
        <begin position="633"/>
        <end position="665"/>
    </location>
</feature>
<evidence type="ECO:0000256" key="4">
    <source>
        <dbReference type="SAM" id="MobiDB-lite"/>
    </source>
</evidence>
<keyword evidence="7" id="KW-1185">Reference proteome</keyword>
<dbReference type="InterPro" id="IPR023174">
    <property type="entry name" value="PDEase_CS"/>
</dbReference>
<feature type="compositionally biased region" description="Polar residues" evidence="4">
    <location>
        <begin position="592"/>
        <end position="606"/>
    </location>
</feature>
<dbReference type="Pfam" id="PF00233">
    <property type="entry name" value="PDEase_I"/>
    <property type="match status" value="1"/>
</dbReference>
<feature type="compositionally biased region" description="Gly residues" evidence="4">
    <location>
        <begin position="123"/>
        <end position="132"/>
    </location>
</feature>
<keyword evidence="2 3" id="KW-0378">Hydrolase</keyword>
<organism evidence="6 7">
    <name type="scientific">Kockovaella imperatae</name>
    <dbReference type="NCBI Taxonomy" id="4999"/>
    <lineage>
        <taxon>Eukaryota</taxon>
        <taxon>Fungi</taxon>
        <taxon>Dikarya</taxon>
        <taxon>Basidiomycota</taxon>
        <taxon>Agaricomycotina</taxon>
        <taxon>Tremellomycetes</taxon>
        <taxon>Tremellales</taxon>
        <taxon>Cuniculitremaceae</taxon>
        <taxon>Kockovaella</taxon>
    </lineage>
</organism>
<feature type="compositionally biased region" description="Polar residues" evidence="4">
    <location>
        <begin position="539"/>
        <end position="553"/>
    </location>
</feature>
<dbReference type="GO" id="GO:0004114">
    <property type="term" value="F:3',5'-cyclic-nucleotide phosphodiesterase activity"/>
    <property type="evidence" value="ECO:0007669"/>
    <property type="project" value="InterPro"/>
</dbReference>
<feature type="compositionally biased region" description="Low complexity" evidence="4">
    <location>
        <begin position="1"/>
        <end position="37"/>
    </location>
</feature>
<feature type="region of interest" description="Disordered" evidence="4">
    <location>
        <begin position="474"/>
        <end position="498"/>
    </location>
</feature>
<dbReference type="Proteomes" id="UP000193218">
    <property type="component" value="Unassembled WGS sequence"/>
</dbReference>
<name>A0A1Y1UNK5_9TREE</name>
<feature type="domain" description="PDEase" evidence="5">
    <location>
        <begin position="715"/>
        <end position="1100"/>
    </location>
</feature>
<dbReference type="CDD" id="cd00077">
    <property type="entry name" value="HDc"/>
    <property type="match status" value="1"/>
</dbReference>
<reference evidence="6 7" key="1">
    <citation type="submission" date="2017-03" db="EMBL/GenBank/DDBJ databases">
        <title>Widespread Adenine N6-methylation of Active Genes in Fungi.</title>
        <authorList>
            <consortium name="DOE Joint Genome Institute"/>
            <person name="Mondo S.J."/>
            <person name="Dannebaum R.O."/>
            <person name="Kuo R.C."/>
            <person name="Louie K.B."/>
            <person name="Bewick A.J."/>
            <person name="Labutti K."/>
            <person name="Haridas S."/>
            <person name="Kuo A."/>
            <person name="Salamov A."/>
            <person name="Ahrendt S.R."/>
            <person name="Lau R."/>
            <person name="Bowen B.P."/>
            <person name="Lipzen A."/>
            <person name="Sullivan W."/>
            <person name="Andreopoulos W.B."/>
            <person name="Clum A."/>
            <person name="Lindquist E."/>
            <person name="Daum C."/>
            <person name="Northen T.R."/>
            <person name="Ramamoorthy G."/>
            <person name="Schmitz R.J."/>
            <person name="Gryganskyi A."/>
            <person name="Culley D."/>
            <person name="Magnuson J."/>
            <person name="James T.Y."/>
            <person name="O'Malley M.A."/>
            <person name="Stajich J.E."/>
            <person name="Spatafora J.W."/>
            <person name="Visel A."/>
            <person name="Grigoriev I.V."/>
        </authorList>
    </citation>
    <scope>NUCLEOTIDE SEQUENCE [LARGE SCALE GENOMIC DNA]</scope>
    <source>
        <strain evidence="6 7">NRRL Y-17943</strain>
    </source>
</reference>
<comment type="cofactor">
    <cofactor evidence="3">
        <name>a divalent metal cation</name>
        <dbReference type="ChEBI" id="CHEBI:60240"/>
    </cofactor>
    <text evidence="3">Binds 2 divalent metal cations per subunit. Site 1 may preferentially bind zinc ions, while site 2 has a preference for magnesium and/or manganese ions.</text>
</comment>
<dbReference type="AlphaFoldDB" id="A0A1Y1UNK5"/>
<dbReference type="SMART" id="SM00471">
    <property type="entry name" value="HDc"/>
    <property type="match status" value="1"/>
</dbReference>
<feature type="compositionally biased region" description="Low complexity" evidence="4">
    <location>
        <begin position="576"/>
        <end position="591"/>
    </location>
</feature>
<keyword evidence="1 3" id="KW-0479">Metal-binding</keyword>
<dbReference type="InParanoid" id="A0A1Y1UNK5"/>
<gene>
    <name evidence="6" type="ORF">BD324DRAFT_614437</name>
</gene>
<comment type="caution">
    <text evidence="6">The sequence shown here is derived from an EMBL/GenBank/DDBJ whole genome shotgun (WGS) entry which is preliminary data.</text>
</comment>
<dbReference type="PROSITE" id="PS00126">
    <property type="entry name" value="PDEASE_I_1"/>
    <property type="match status" value="1"/>
</dbReference>
<dbReference type="SUPFAM" id="SSF109604">
    <property type="entry name" value="HD-domain/PDEase-like"/>
    <property type="match status" value="1"/>
</dbReference>
<dbReference type="STRING" id="4999.A0A1Y1UNK5"/>
<dbReference type="Gene3D" id="1.10.1300.10">
    <property type="entry name" value="3'5'-cyclic nucleotide phosphodiesterase, catalytic domain"/>
    <property type="match status" value="1"/>
</dbReference>
<dbReference type="OrthoDB" id="546632at2759"/>
<proteinExistence type="inferred from homology"/>